<reference evidence="1" key="1">
    <citation type="journal article" date="2017" name="Genome Announc.">
        <title>High-Quality Whole-Genome Sequences of the Oligo-Mouse-Microbiota Bacterial Community.</title>
        <authorList>
            <person name="Garzetti D."/>
            <person name="Brugiroux S."/>
            <person name="Bunk B."/>
            <person name="Pukall R."/>
            <person name="McCoy K.D."/>
            <person name="Macpherson A.J."/>
            <person name="Stecher B."/>
        </authorList>
    </citation>
    <scope>NUCLEOTIDE SEQUENCE</scope>
    <source>
        <strain evidence="1">KB18</strain>
    </source>
</reference>
<evidence type="ECO:0000313" key="2">
    <source>
        <dbReference type="EMBL" id="QQR30094.1"/>
    </source>
</evidence>
<sequence length="167" mass="18960">MKKKSVIFAAITIVLILAANLPLAWGYFSTYTEARGGVRIQPKKIETEIEEPDISDWTKHVVITNSEDGTSVYIRAKAFCGSEYNLTYEGDHWKPGADGFYYYDGILEPGMETPELLVKINNHPEEEDGQEFNVVVIYESTPVRYDENGNPYANWSQTLRARERGAE</sequence>
<dbReference type="EMBL" id="CP065321">
    <property type="protein sequence ID" value="QQR30094.1"/>
    <property type="molecule type" value="Genomic_DNA"/>
</dbReference>
<reference evidence="2 4" key="3">
    <citation type="submission" date="2020-11" db="EMBL/GenBank/DDBJ databases">
        <title>Closed and high quality bacterial genomes of the OMM12 community.</title>
        <authorList>
            <person name="Marbouty M."/>
            <person name="Lamy-Besnier Q."/>
            <person name="Debarbieux L."/>
            <person name="Koszul R."/>
        </authorList>
    </citation>
    <scope>NUCLEOTIDE SEQUENCE [LARGE SCALE GENOMIC DNA]</scope>
    <source>
        <strain evidence="2 4">KB18</strain>
    </source>
</reference>
<evidence type="ECO:0000313" key="3">
    <source>
        <dbReference type="Proteomes" id="UP000196710"/>
    </source>
</evidence>
<accession>A0A1Z2XQT5</accession>
<proteinExistence type="predicted"/>
<dbReference type="Proteomes" id="UP000196710">
    <property type="component" value="Chromosome"/>
</dbReference>
<dbReference type="AlphaFoldDB" id="A0A1Z2XQT5"/>
<dbReference type="EMBL" id="CP021422">
    <property type="protein sequence ID" value="ASB40812.1"/>
    <property type="molecule type" value="Genomic_DNA"/>
</dbReference>
<evidence type="ECO:0000313" key="1">
    <source>
        <dbReference type="EMBL" id="ASB40812.1"/>
    </source>
</evidence>
<keyword evidence="3" id="KW-1185">Reference proteome</keyword>
<gene>
    <name evidence="1" type="ORF">ADH66_09195</name>
    <name evidence="2" type="ORF">I5Q82_19235</name>
</gene>
<dbReference type="RefSeq" id="WP_066541482.1">
    <property type="nucleotide sequence ID" value="NZ_CAJTCQ010000003.1"/>
</dbReference>
<evidence type="ECO:0008006" key="5">
    <source>
        <dbReference type="Google" id="ProtNLM"/>
    </source>
</evidence>
<organism evidence="2 4">
    <name type="scientific">Acutalibacter muris</name>
    <dbReference type="NCBI Taxonomy" id="1796620"/>
    <lineage>
        <taxon>Bacteria</taxon>
        <taxon>Bacillati</taxon>
        <taxon>Bacillota</taxon>
        <taxon>Clostridia</taxon>
        <taxon>Eubacteriales</taxon>
        <taxon>Acutalibacteraceae</taxon>
        <taxon>Acutalibacter</taxon>
    </lineage>
</organism>
<evidence type="ECO:0000313" key="4">
    <source>
        <dbReference type="Proteomes" id="UP000596035"/>
    </source>
</evidence>
<protein>
    <recommendedName>
        <fullName evidence="5">Calx-beta domain-containing protein</fullName>
    </recommendedName>
</protein>
<name>A0A1Z2XQT5_9FIRM</name>
<reference evidence="3" key="2">
    <citation type="submission" date="2017-05" db="EMBL/GenBank/DDBJ databases">
        <title>Improved OligoMM genomes.</title>
        <authorList>
            <person name="Garzetti D."/>
        </authorList>
    </citation>
    <scope>NUCLEOTIDE SEQUENCE [LARGE SCALE GENOMIC DNA]</scope>
    <source>
        <strain evidence="3">KB18</strain>
    </source>
</reference>
<dbReference type="KEGG" id="amur:ADH66_09195"/>
<dbReference type="Proteomes" id="UP000596035">
    <property type="component" value="Chromosome"/>
</dbReference>